<keyword evidence="2" id="KW-1185">Reference proteome</keyword>
<sequence>MYRISTTFWSGLPLLIEEKGIIILLNRLLRMMRSIAVKKVLDFVEEEKEQNTALMHNGCTNLGGTSCMSVGVTPVPYANVLVLLIDAENLYNLKSKINNASKTRARFLGEL</sequence>
<evidence type="ECO:0000313" key="1">
    <source>
        <dbReference type="EMBL" id="KAL3279327.1"/>
    </source>
</evidence>
<accession>A0ABD2NLM0</accession>
<evidence type="ECO:0000313" key="2">
    <source>
        <dbReference type="Proteomes" id="UP001516400"/>
    </source>
</evidence>
<dbReference type="AlphaFoldDB" id="A0ABD2NLM0"/>
<comment type="caution">
    <text evidence="1">The sequence shown here is derived from an EMBL/GenBank/DDBJ whole genome shotgun (WGS) entry which is preliminary data.</text>
</comment>
<organism evidence="1 2">
    <name type="scientific">Cryptolaemus montrouzieri</name>
    <dbReference type="NCBI Taxonomy" id="559131"/>
    <lineage>
        <taxon>Eukaryota</taxon>
        <taxon>Metazoa</taxon>
        <taxon>Ecdysozoa</taxon>
        <taxon>Arthropoda</taxon>
        <taxon>Hexapoda</taxon>
        <taxon>Insecta</taxon>
        <taxon>Pterygota</taxon>
        <taxon>Neoptera</taxon>
        <taxon>Endopterygota</taxon>
        <taxon>Coleoptera</taxon>
        <taxon>Polyphaga</taxon>
        <taxon>Cucujiformia</taxon>
        <taxon>Coccinelloidea</taxon>
        <taxon>Coccinellidae</taxon>
        <taxon>Scymninae</taxon>
        <taxon>Scymnini</taxon>
        <taxon>Cryptolaemus</taxon>
    </lineage>
</organism>
<dbReference type="Proteomes" id="UP001516400">
    <property type="component" value="Unassembled WGS sequence"/>
</dbReference>
<reference evidence="1 2" key="1">
    <citation type="journal article" date="2021" name="BMC Biol.">
        <title>Horizontally acquired antibacterial genes associated with adaptive radiation of ladybird beetles.</title>
        <authorList>
            <person name="Li H.S."/>
            <person name="Tang X.F."/>
            <person name="Huang Y.H."/>
            <person name="Xu Z.Y."/>
            <person name="Chen M.L."/>
            <person name="Du X.Y."/>
            <person name="Qiu B.Y."/>
            <person name="Chen P.T."/>
            <person name="Zhang W."/>
            <person name="Slipinski A."/>
            <person name="Escalona H.E."/>
            <person name="Waterhouse R.M."/>
            <person name="Zwick A."/>
            <person name="Pang H."/>
        </authorList>
    </citation>
    <scope>NUCLEOTIDE SEQUENCE [LARGE SCALE GENOMIC DNA]</scope>
    <source>
        <strain evidence="1">SYSU2018</strain>
    </source>
</reference>
<name>A0ABD2NLM0_9CUCU</name>
<dbReference type="EMBL" id="JABFTP020000124">
    <property type="protein sequence ID" value="KAL3279327.1"/>
    <property type="molecule type" value="Genomic_DNA"/>
</dbReference>
<proteinExistence type="predicted"/>
<gene>
    <name evidence="1" type="ORF">HHI36_016834</name>
</gene>
<protein>
    <submittedName>
        <fullName evidence="1">Uncharacterized protein</fullName>
    </submittedName>
</protein>